<protein>
    <recommendedName>
        <fullName evidence="1">TTF-type domain-containing protein</fullName>
    </recommendedName>
</protein>
<feature type="domain" description="TTF-type" evidence="1">
    <location>
        <begin position="14"/>
        <end position="97"/>
    </location>
</feature>
<feature type="non-terminal residue" evidence="2">
    <location>
        <position position="414"/>
    </location>
</feature>
<dbReference type="PANTHER" id="PTHR46289">
    <property type="entry name" value="52 KDA REPRESSOR OF THE INHIBITOR OF THE PROTEIN KINASE-LIKE PROTEIN-RELATED"/>
    <property type="match status" value="1"/>
</dbReference>
<accession>A0ABQ9F4H2</accession>
<dbReference type="EMBL" id="JARBDR010000440">
    <property type="protein sequence ID" value="KAJ8312273.1"/>
    <property type="molecule type" value="Genomic_DNA"/>
</dbReference>
<keyword evidence="3" id="KW-1185">Reference proteome</keyword>
<name>A0ABQ9F4H2_TEGGR</name>
<comment type="caution">
    <text evidence="2">The sequence shown here is derived from an EMBL/GenBank/DDBJ whole genome shotgun (WGS) entry which is preliminary data.</text>
</comment>
<evidence type="ECO:0000313" key="2">
    <source>
        <dbReference type="EMBL" id="KAJ8312273.1"/>
    </source>
</evidence>
<dbReference type="InterPro" id="IPR006580">
    <property type="entry name" value="Znf_TTF"/>
</dbReference>
<gene>
    <name evidence="2" type="ORF">KUTeg_009646</name>
</gene>
<dbReference type="PANTHER" id="PTHR46289:SF17">
    <property type="entry name" value="HAT C-TERMINAL DIMERISATION DOMAIN-CONTAINING PROTEIN"/>
    <property type="match status" value="1"/>
</dbReference>
<reference evidence="2 3" key="1">
    <citation type="submission" date="2022-12" db="EMBL/GenBank/DDBJ databases">
        <title>Chromosome-level genome of Tegillarca granosa.</title>
        <authorList>
            <person name="Kim J."/>
        </authorList>
    </citation>
    <scope>NUCLEOTIDE SEQUENCE [LARGE SCALE GENOMIC DNA]</scope>
    <source>
        <strain evidence="2">Teg-2019</strain>
        <tissue evidence="2">Adductor muscle</tissue>
    </source>
</reference>
<dbReference type="Proteomes" id="UP001217089">
    <property type="component" value="Unassembled WGS sequence"/>
</dbReference>
<sequence length="414" mass="47874">MSFYSVLHRIIYNRERKFNVNWLKDHSWMRYSVSKDAVYCVHCVLFGSAESKEKSFIAPISDWVNFSTYVKRHELSSSHNHNKTLFQRGSLVYTSPDIQNEILQICASQVTNSILGKVKQAQFFAILADEWTDKSTKEQLSICLRYLYKERGSINIHEDFVCFVEADSTKGELLKFKEELNSNEFAKGEMDKRTKLRTLCETRWSSHADALHTFKSSFSVVVSSLEALQADGDEKASARLAAILRFEFIIALIITDHILSGTVTLSNHLQSVKCDLLEAVKESKTVIQMFMSERADDNVWDTLYNTAVEMAAEFDIEPVVPRQVRRQQNRANYQMVDPKQYWKVSLYFVFLDHLIGELQSRLIDSEGRFLGELLLPSRLQDLSDLTTTAIYDAFSADLTDRQAYDQEIKRWRAR</sequence>
<dbReference type="InterPro" id="IPR052958">
    <property type="entry name" value="IFN-induced_PKR_regulator"/>
</dbReference>
<evidence type="ECO:0000259" key="1">
    <source>
        <dbReference type="SMART" id="SM00597"/>
    </source>
</evidence>
<dbReference type="SMART" id="SM00597">
    <property type="entry name" value="ZnF_TTF"/>
    <property type="match status" value="1"/>
</dbReference>
<evidence type="ECO:0000313" key="3">
    <source>
        <dbReference type="Proteomes" id="UP001217089"/>
    </source>
</evidence>
<organism evidence="2 3">
    <name type="scientific">Tegillarca granosa</name>
    <name type="common">Malaysian cockle</name>
    <name type="synonym">Anadara granosa</name>
    <dbReference type="NCBI Taxonomy" id="220873"/>
    <lineage>
        <taxon>Eukaryota</taxon>
        <taxon>Metazoa</taxon>
        <taxon>Spiralia</taxon>
        <taxon>Lophotrochozoa</taxon>
        <taxon>Mollusca</taxon>
        <taxon>Bivalvia</taxon>
        <taxon>Autobranchia</taxon>
        <taxon>Pteriomorphia</taxon>
        <taxon>Arcoida</taxon>
        <taxon>Arcoidea</taxon>
        <taxon>Arcidae</taxon>
        <taxon>Tegillarca</taxon>
    </lineage>
</organism>
<proteinExistence type="predicted"/>